<evidence type="ECO:0000313" key="3">
    <source>
        <dbReference type="Proteomes" id="UP001549749"/>
    </source>
</evidence>
<sequence>MEPRINFQDVPKGLFDSLIRTGFHFKQSKVDHTTLELVKNRVSQINGCAFCLDMHYKDAIHLGETPVRIYSLPAWKECPYYTEKERAAIALSEALTNGHQLEVSDELYATLSAHFSKEEIAELTIAISLTNTWNRINKAFLTTPGNYQPGQF</sequence>
<dbReference type="RefSeq" id="WP_354662705.1">
    <property type="nucleotide sequence ID" value="NZ_JBEXAC010000002.1"/>
</dbReference>
<dbReference type="SUPFAM" id="SSF69118">
    <property type="entry name" value="AhpD-like"/>
    <property type="match status" value="1"/>
</dbReference>
<dbReference type="InterPro" id="IPR029032">
    <property type="entry name" value="AhpD-like"/>
</dbReference>
<dbReference type="PANTHER" id="PTHR34846">
    <property type="entry name" value="4-CARBOXYMUCONOLACTONE DECARBOXYLASE FAMILY PROTEIN (AFU_ORTHOLOGUE AFUA_6G11590)"/>
    <property type="match status" value="1"/>
</dbReference>
<proteinExistence type="predicted"/>
<dbReference type="NCBIfam" id="TIGR00778">
    <property type="entry name" value="ahpD_dom"/>
    <property type="match status" value="1"/>
</dbReference>
<reference evidence="2 3" key="1">
    <citation type="submission" date="2024-06" db="EMBL/GenBank/DDBJ databases">
        <title>Chitinophaga defluvii sp. nov., isolated from municipal sewage.</title>
        <authorList>
            <person name="Zhang L."/>
        </authorList>
    </citation>
    <scope>NUCLEOTIDE SEQUENCE [LARGE SCALE GENOMIC DNA]</scope>
    <source>
        <strain evidence="2 3">H8</strain>
    </source>
</reference>
<evidence type="ECO:0000259" key="1">
    <source>
        <dbReference type="Pfam" id="PF02627"/>
    </source>
</evidence>
<dbReference type="EMBL" id="JBEXAC010000002">
    <property type="protein sequence ID" value="MET7000145.1"/>
    <property type="molecule type" value="Genomic_DNA"/>
</dbReference>
<evidence type="ECO:0000313" key="2">
    <source>
        <dbReference type="EMBL" id="MET7000145.1"/>
    </source>
</evidence>
<dbReference type="Gene3D" id="1.20.1290.10">
    <property type="entry name" value="AhpD-like"/>
    <property type="match status" value="1"/>
</dbReference>
<dbReference type="InterPro" id="IPR004675">
    <property type="entry name" value="AhpD_core"/>
</dbReference>
<dbReference type="Proteomes" id="UP001549749">
    <property type="component" value="Unassembled WGS sequence"/>
</dbReference>
<keyword evidence="3" id="KW-1185">Reference proteome</keyword>
<dbReference type="PANTHER" id="PTHR34846:SF10">
    <property type="entry name" value="CYTOPLASMIC PROTEIN"/>
    <property type="match status" value="1"/>
</dbReference>
<comment type="caution">
    <text evidence="2">The sequence shown here is derived from an EMBL/GenBank/DDBJ whole genome shotgun (WGS) entry which is preliminary data.</text>
</comment>
<dbReference type="Pfam" id="PF02627">
    <property type="entry name" value="CMD"/>
    <property type="match status" value="1"/>
</dbReference>
<gene>
    <name evidence="2" type="ORF">ABR189_22330</name>
</gene>
<dbReference type="InterPro" id="IPR003779">
    <property type="entry name" value="CMD-like"/>
</dbReference>
<feature type="domain" description="Carboxymuconolactone decarboxylase-like" evidence="1">
    <location>
        <begin position="26"/>
        <end position="93"/>
    </location>
</feature>
<organism evidence="2 3">
    <name type="scientific">Chitinophaga defluvii</name>
    <dbReference type="NCBI Taxonomy" id="3163343"/>
    <lineage>
        <taxon>Bacteria</taxon>
        <taxon>Pseudomonadati</taxon>
        <taxon>Bacteroidota</taxon>
        <taxon>Chitinophagia</taxon>
        <taxon>Chitinophagales</taxon>
        <taxon>Chitinophagaceae</taxon>
        <taxon>Chitinophaga</taxon>
    </lineage>
</organism>
<protein>
    <submittedName>
        <fullName evidence="2">Carboxymuconolactone decarboxylase family protein</fullName>
    </submittedName>
</protein>
<name>A0ABV2TCY3_9BACT</name>
<accession>A0ABV2TCY3</accession>